<accession>A0A1S4EF07</accession>
<name>A0A1S4EF07_DIACI</name>
<keyword evidence="1" id="KW-0472">Membrane</keyword>
<evidence type="ECO:0000256" key="1">
    <source>
        <dbReference type="SAM" id="Phobius"/>
    </source>
</evidence>
<reference evidence="3" key="1">
    <citation type="submission" date="2025-08" db="UniProtKB">
        <authorList>
            <consortium name="RefSeq"/>
        </authorList>
    </citation>
    <scope>IDENTIFICATION</scope>
</reference>
<keyword evidence="1" id="KW-1133">Transmembrane helix</keyword>
<organism evidence="2 3">
    <name type="scientific">Diaphorina citri</name>
    <name type="common">Asian citrus psyllid</name>
    <dbReference type="NCBI Taxonomy" id="121845"/>
    <lineage>
        <taxon>Eukaryota</taxon>
        <taxon>Metazoa</taxon>
        <taxon>Ecdysozoa</taxon>
        <taxon>Arthropoda</taxon>
        <taxon>Hexapoda</taxon>
        <taxon>Insecta</taxon>
        <taxon>Pterygota</taxon>
        <taxon>Neoptera</taxon>
        <taxon>Paraneoptera</taxon>
        <taxon>Hemiptera</taxon>
        <taxon>Sternorrhyncha</taxon>
        <taxon>Psylloidea</taxon>
        <taxon>Psyllidae</taxon>
        <taxon>Diaphorininae</taxon>
        <taxon>Diaphorina</taxon>
    </lineage>
</organism>
<dbReference type="GeneID" id="103511988"/>
<proteinExistence type="predicted"/>
<dbReference type="RefSeq" id="XP_017300699.1">
    <property type="nucleotide sequence ID" value="XM_017445210.2"/>
</dbReference>
<keyword evidence="1" id="KW-0812">Transmembrane</keyword>
<protein>
    <submittedName>
        <fullName evidence="3">Slowpoke-binding protein-like</fullName>
    </submittedName>
</protein>
<dbReference type="AlphaFoldDB" id="A0A1S4EF07"/>
<dbReference type="STRING" id="121845.A0A1S4EF07"/>
<evidence type="ECO:0000313" key="2">
    <source>
        <dbReference type="Proteomes" id="UP000079169"/>
    </source>
</evidence>
<dbReference type="PaxDb" id="121845-A0A1S4EF07"/>
<evidence type="ECO:0000313" key="3">
    <source>
        <dbReference type="RefSeq" id="XP_017300699.1"/>
    </source>
</evidence>
<keyword evidence="2" id="KW-1185">Reference proteome</keyword>
<feature type="transmembrane region" description="Helical" evidence="1">
    <location>
        <begin position="15"/>
        <end position="39"/>
    </location>
</feature>
<dbReference type="Proteomes" id="UP000079169">
    <property type="component" value="Unplaced"/>
</dbReference>
<sequence length="188" mass="21605">MKEEIRSDSEYTSVFTYGLTMAAFAVSGVALIAFFAYWIRKACRHIGRYEYTALEAEGNSHELERKSRERAHSACLQYLKFCPRYALVQHLNDIGSRVDKHWFVVKDSSVKTERLLTLTPRSIQCVINNDSETRKSIMDLFLALHTFISIRFGVSHGYISSDPTYGSRDRLPFGTHSFLSDLEFLTDI</sequence>
<gene>
    <name evidence="3" type="primary">LOC103511988</name>
</gene>
<dbReference type="KEGG" id="dci:103511988"/>